<feature type="signal peptide" evidence="1">
    <location>
        <begin position="1"/>
        <end position="26"/>
    </location>
</feature>
<dbReference type="InterPro" id="IPR012338">
    <property type="entry name" value="Beta-lactam/transpept-like"/>
</dbReference>
<feature type="chain" id="PRO_5011573180" evidence="1">
    <location>
        <begin position="27"/>
        <end position="419"/>
    </location>
</feature>
<dbReference type="PANTHER" id="PTHR46825:SF9">
    <property type="entry name" value="BETA-LACTAMASE-RELATED DOMAIN-CONTAINING PROTEIN"/>
    <property type="match status" value="1"/>
</dbReference>
<dbReference type="InterPro" id="IPR001466">
    <property type="entry name" value="Beta-lactam-related"/>
</dbReference>
<dbReference type="Gene3D" id="3.40.710.10">
    <property type="entry name" value="DD-peptidase/beta-lactamase superfamily"/>
    <property type="match status" value="1"/>
</dbReference>
<evidence type="ECO:0000313" key="4">
    <source>
        <dbReference type="Proteomes" id="UP000199462"/>
    </source>
</evidence>
<dbReference type="Pfam" id="PF00144">
    <property type="entry name" value="Beta-lactamase"/>
    <property type="match status" value="1"/>
</dbReference>
<dbReference type="PROSITE" id="PS51257">
    <property type="entry name" value="PROKAR_LIPOPROTEIN"/>
    <property type="match status" value="1"/>
</dbReference>
<accession>A0A1I6I2J5</accession>
<proteinExistence type="predicted"/>
<dbReference type="SUPFAM" id="SSF56601">
    <property type="entry name" value="beta-lactamase/transpeptidase-like"/>
    <property type="match status" value="1"/>
</dbReference>
<gene>
    <name evidence="3" type="ORF">SAMN04488010_1030</name>
</gene>
<dbReference type="EMBL" id="FOYX01000001">
    <property type="protein sequence ID" value="SFR60907.1"/>
    <property type="molecule type" value="Genomic_DNA"/>
</dbReference>
<evidence type="ECO:0000313" key="3">
    <source>
        <dbReference type="EMBL" id="SFR60907.1"/>
    </source>
</evidence>
<evidence type="ECO:0000259" key="2">
    <source>
        <dbReference type="Pfam" id="PF00144"/>
    </source>
</evidence>
<organism evidence="3 4">
    <name type="scientific">Maribacter stanieri</name>
    <dbReference type="NCBI Taxonomy" id="440514"/>
    <lineage>
        <taxon>Bacteria</taxon>
        <taxon>Pseudomonadati</taxon>
        <taxon>Bacteroidota</taxon>
        <taxon>Flavobacteriia</taxon>
        <taxon>Flavobacteriales</taxon>
        <taxon>Flavobacteriaceae</taxon>
        <taxon>Maribacter</taxon>
    </lineage>
</organism>
<dbReference type="RefSeq" id="WP_091901903.1">
    <property type="nucleotide sequence ID" value="NZ_FOYX01000001.1"/>
</dbReference>
<feature type="domain" description="Beta-lactamase-related" evidence="2">
    <location>
        <begin position="47"/>
        <end position="391"/>
    </location>
</feature>
<name>A0A1I6I2J5_9FLAO</name>
<keyword evidence="1" id="KW-0732">Signal</keyword>
<dbReference type="AlphaFoldDB" id="A0A1I6I2J5"/>
<dbReference type="InterPro" id="IPR050491">
    <property type="entry name" value="AmpC-like"/>
</dbReference>
<keyword evidence="4" id="KW-1185">Reference proteome</keyword>
<dbReference type="Proteomes" id="UP000199462">
    <property type="component" value="Unassembled WGS sequence"/>
</dbReference>
<evidence type="ECO:0000256" key="1">
    <source>
        <dbReference type="SAM" id="SignalP"/>
    </source>
</evidence>
<reference evidence="4" key="1">
    <citation type="submission" date="2016-10" db="EMBL/GenBank/DDBJ databases">
        <authorList>
            <person name="Varghese N."/>
            <person name="Submissions S."/>
        </authorList>
    </citation>
    <scope>NUCLEOTIDE SEQUENCE [LARGE SCALE GENOMIC DNA]</scope>
    <source>
        <strain evidence="4">DSM 19891</strain>
    </source>
</reference>
<sequence length="419" mass="45744">MTTLSRIIGILLLAFIALLTSCSSNDDNISTLPEPDEAMTSAALTTYFTTLAEDSEIPGFAVSIVKDGAIVYQNAVGYANIENEVAYTNQTVNFIASISKTFVGAATAKAISDGHFTLDTNINELLPVPITNPKQPNAVITVRHLVTHTSGLIDNVESYLAHNYYILPGENSSTTGANILKDATGLEQRAGESLEDFLANYFLEDGDLYSTANFANVKPGEVWNYSNTGTALMGYIIETVTEQSFDDYVKQTILAPLQMNASTFNIDEVNTNATATCYLEKGIPLPKYTFDSYPEGGLYTNNEDIGNYLLEMSNGLSGDATTLFNTSFYNMLFNYQLADGIVPSNFAENHGLFWYSHNNHWAHGGNDPGVSTYIELAEDGSWGYSMLSNMDAVFGSNESKYLQVKEKIEAGIQAYLESN</sequence>
<dbReference type="PANTHER" id="PTHR46825">
    <property type="entry name" value="D-ALANYL-D-ALANINE-CARBOXYPEPTIDASE/ENDOPEPTIDASE AMPH"/>
    <property type="match status" value="1"/>
</dbReference>
<protein>
    <submittedName>
        <fullName evidence="3">CubicO group peptidase, beta-lactamase class C family</fullName>
    </submittedName>
</protein>
<dbReference type="STRING" id="440514.SAMN04488010_1030"/>